<proteinExistence type="predicted"/>
<comment type="caution">
    <text evidence="2">The sequence shown here is derived from an EMBL/GenBank/DDBJ whole genome shotgun (WGS) entry which is preliminary data.</text>
</comment>
<evidence type="ECO:0000313" key="2">
    <source>
        <dbReference type="EMBL" id="KAG5166931.1"/>
    </source>
</evidence>
<protein>
    <recommendedName>
        <fullName evidence="1">Heterokaryon incompatibility domain-containing protein</fullName>
    </recommendedName>
</protein>
<dbReference type="AlphaFoldDB" id="A0A8H7XSU9"/>
<sequence>MEDIKKNAFSECQWCMFILTLIQEDTRRSGSGTLDIIMGIRPQNGYLGSPKNTQALCIYINNFLSFEGFLYADADSPSAEYITARSRIIEVGSSQALSLCKKHLDECVRSHKRCSPRVDPCPPLPTRVIDCSDANNPRLVETTNLEGSYCTLSYVWGEAQPHSTNKNNIKAYTDKIDTTRLPKTILNAIHTTTALGLRYLWIDSLCIIQDSEDDKLLEIARMGHIYRNAYVTIIAASAQRVSTGFLEPRPPVPPAQFPRDISMPFPCFPEEEGNRTPFTLGTVRMSPTSFYAESEDTFDKWSDYFPGMEPVNERAWCLQEYAMSPRALVFASHTVQFHCRTGGAQNVGGSYGDHPDRENLLPASFFAQEGSKDVKTVTRGSPAWVSARFAWHSAVEGYTRRALTKPEDKFVAFAGVAEAFQPVWGGVYLAGLWQDTLLSDLLWSKFADMDMPRPKVYRAPSWSWASIDGSIIPGKLYDKELHEGDTLASVIDCKVELKYSEHPFGEVNRGVLVLRAPLEECRWDIQNSKLLYHKRDSKEGFEQKWIGTGSIDSEDDQDIHDVFAISIYRKNAEVEGIILAKLSKNSLEPNNKTKYRRIGYFDSHGMGGTASWLDSAQVEEVIVV</sequence>
<gene>
    <name evidence="2" type="ORF">JR316_007268</name>
</gene>
<name>A0A8H7XSU9_PSICU</name>
<feature type="domain" description="Heterokaryon incompatibility" evidence="1">
    <location>
        <begin position="149"/>
        <end position="320"/>
    </location>
</feature>
<organism evidence="2">
    <name type="scientific">Psilocybe cubensis</name>
    <name type="common">Psychedelic mushroom</name>
    <name type="synonym">Stropharia cubensis</name>
    <dbReference type="NCBI Taxonomy" id="181762"/>
    <lineage>
        <taxon>Eukaryota</taxon>
        <taxon>Fungi</taxon>
        <taxon>Dikarya</taxon>
        <taxon>Basidiomycota</taxon>
        <taxon>Agaricomycotina</taxon>
        <taxon>Agaricomycetes</taxon>
        <taxon>Agaricomycetidae</taxon>
        <taxon>Agaricales</taxon>
        <taxon>Agaricineae</taxon>
        <taxon>Strophariaceae</taxon>
        <taxon>Psilocybe</taxon>
    </lineage>
</organism>
<evidence type="ECO:0000259" key="1">
    <source>
        <dbReference type="Pfam" id="PF06985"/>
    </source>
</evidence>
<dbReference type="PANTHER" id="PTHR33112:SF16">
    <property type="entry name" value="HETEROKARYON INCOMPATIBILITY DOMAIN-CONTAINING PROTEIN"/>
    <property type="match status" value="1"/>
</dbReference>
<dbReference type="OrthoDB" id="5125733at2759"/>
<dbReference type="EMBL" id="JAFIQS010000007">
    <property type="protein sequence ID" value="KAG5166931.1"/>
    <property type="molecule type" value="Genomic_DNA"/>
</dbReference>
<reference evidence="2" key="1">
    <citation type="submission" date="2021-02" db="EMBL/GenBank/DDBJ databases">
        <title>Psilocybe cubensis genome.</title>
        <authorList>
            <person name="Mckernan K.J."/>
            <person name="Crawford S."/>
            <person name="Trippe A."/>
            <person name="Kane L.T."/>
            <person name="Mclaughlin S."/>
        </authorList>
    </citation>
    <scope>NUCLEOTIDE SEQUENCE [LARGE SCALE GENOMIC DNA]</scope>
    <source>
        <strain evidence="2">MGC-MH-2018</strain>
    </source>
</reference>
<dbReference type="InterPro" id="IPR010730">
    <property type="entry name" value="HET"/>
</dbReference>
<dbReference type="PANTHER" id="PTHR33112">
    <property type="entry name" value="DOMAIN PROTEIN, PUTATIVE-RELATED"/>
    <property type="match status" value="1"/>
</dbReference>
<dbReference type="Pfam" id="PF06985">
    <property type="entry name" value="HET"/>
    <property type="match status" value="1"/>
</dbReference>
<accession>A0A8H7XSU9</accession>